<sequence>MDTLSPTINRLQEVFLRVGAEIIQLPQIVVVGSQSSGKSSVLESLVGRDFLPRGSGIVTRRPLVLQLISVAPLKERLKLDNGNETLFSIHFIKGNLIEEWLFRGSRVLYTLQRMIHRNRHD</sequence>
<dbReference type="SUPFAM" id="SSF52540">
    <property type="entry name" value="P-loop containing nucleoside triphosphate hydrolases"/>
    <property type="match status" value="1"/>
</dbReference>
<accession>A0A3P8W9E6</accession>
<keyword evidence="2 3" id="KW-0342">GTP-binding</keyword>
<evidence type="ECO:0000256" key="2">
    <source>
        <dbReference type="ARBA" id="ARBA00023134"/>
    </source>
</evidence>
<keyword evidence="6" id="KW-1185">Reference proteome</keyword>
<dbReference type="GO" id="GO:0005739">
    <property type="term" value="C:mitochondrion"/>
    <property type="evidence" value="ECO:0007669"/>
    <property type="project" value="TreeGrafter"/>
</dbReference>
<dbReference type="Pfam" id="PF00350">
    <property type="entry name" value="Dynamin_N"/>
    <property type="match status" value="1"/>
</dbReference>
<dbReference type="GeneTree" id="ENSGT00940000165180"/>
<reference evidence="5" key="2">
    <citation type="submission" date="2025-08" db="UniProtKB">
        <authorList>
            <consortium name="Ensembl"/>
        </authorList>
    </citation>
    <scope>IDENTIFICATION</scope>
</reference>
<dbReference type="InterPro" id="IPR030381">
    <property type="entry name" value="G_DYNAMIN_dom"/>
</dbReference>
<dbReference type="GO" id="GO:0006897">
    <property type="term" value="P:endocytosis"/>
    <property type="evidence" value="ECO:0007669"/>
    <property type="project" value="TreeGrafter"/>
</dbReference>
<dbReference type="GO" id="GO:0005874">
    <property type="term" value="C:microtubule"/>
    <property type="evidence" value="ECO:0007669"/>
    <property type="project" value="TreeGrafter"/>
</dbReference>
<evidence type="ECO:0000256" key="3">
    <source>
        <dbReference type="RuleBase" id="RU003932"/>
    </source>
</evidence>
<dbReference type="PROSITE" id="PS51718">
    <property type="entry name" value="G_DYNAMIN_2"/>
    <property type="match status" value="1"/>
</dbReference>
<dbReference type="PANTHER" id="PTHR11566:SF50">
    <property type="entry name" value="DYNAMIN-1-LIKE PROTEIN ISOFORM X1"/>
    <property type="match status" value="1"/>
</dbReference>
<dbReference type="GO" id="GO:0005525">
    <property type="term" value="F:GTP binding"/>
    <property type="evidence" value="ECO:0007669"/>
    <property type="project" value="UniProtKB-KW"/>
</dbReference>
<dbReference type="InterPro" id="IPR027417">
    <property type="entry name" value="P-loop_NTPase"/>
</dbReference>
<proteinExistence type="inferred from homology"/>
<dbReference type="AlphaFoldDB" id="A0A3P8W9E6"/>
<dbReference type="Gene3D" id="3.40.50.300">
    <property type="entry name" value="P-loop containing nucleotide triphosphate hydrolases"/>
    <property type="match status" value="1"/>
</dbReference>
<dbReference type="GO" id="GO:0016020">
    <property type="term" value="C:membrane"/>
    <property type="evidence" value="ECO:0007669"/>
    <property type="project" value="TreeGrafter"/>
</dbReference>
<dbReference type="InParanoid" id="A0A3P8W9E6"/>
<protein>
    <recommendedName>
        <fullName evidence="4">Dynamin-type G domain-containing protein</fullName>
    </recommendedName>
</protein>
<dbReference type="InterPro" id="IPR019762">
    <property type="entry name" value="Dynamin_GTPase_CS"/>
</dbReference>
<reference evidence="5" key="3">
    <citation type="submission" date="2025-09" db="UniProtKB">
        <authorList>
            <consortium name="Ensembl"/>
        </authorList>
    </citation>
    <scope>IDENTIFICATION</scope>
</reference>
<reference evidence="5 6" key="1">
    <citation type="journal article" date="2014" name="Nat. Genet.">
        <title>Whole-genome sequence of a flatfish provides insights into ZW sex chromosome evolution and adaptation to a benthic lifestyle.</title>
        <authorList>
            <person name="Chen S."/>
            <person name="Zhang G."/>
            <person name="Shao C."/>
            <person name="Huang Q."/>
            <person name="Liu G."/>
            <person name="Zhang P."/>
            <person name="Song W."/>
            <person name="An N."/>
            <person name="Chalopin D."/>
            <person name="Volff J.N."/>
            <person name="Hong Y."/>
            <person name="Li Q."/>
            <person name="Sha Z."/>
            <person name="Zhou H."/>
            <person name="Xie M."/>
            <person name="Yu Q."/>
            <person name="Liu Y."/>
            <person name="Xiang H."/>
            <person name="Wang N."/>
            <person name="Wu K."/>
            <person name="Yang C."/>
            <person name="Zhou Q."/>
            <person name="Liao X."/>
            <person name="Yang L."/>
            <person name="Hu Q."/>
            <person name="Zhang J."/>
            <person name="Meng L."/>
            <person name="Jin L."/>
            <person name="Tian Y."/>
            <person name="Lian J."/>
            <person name="Yang J."/>
            <person name="Miao G."/>
            <person name="Liu S."/>
            <person name="Liang Z."/>
            <person name="Yan F."/>
            <person name="Li Y."/>
            <person name="Sun B."/>
            <person name="Zhang H."/>
            <person name="Zhang J."/>
            <person name="Zhu Y."/>
            <person name="Du M."/>
            <person name="Zhao Y."/>
            <person name="Schartl M."/>
            <person name="Tang Q."/>
            <person name="Wang J."/>
        </authorList>
    </citation>
    <scope>NUCLEOTIDE SEQUENCE</scope>
</reference>
<comment type="similarity">
    <text evidence="3">Belongs to the TRAFAC class dynamin-like GTPase superfamily. Dynamin/Fzo/YdjA family.</text>
</comment>
<dbReference type="GO" id="GO:0000266">
    <property type="term" value="P:mitochondrial fission"/>
    <property type="evidence" value="ECO:0007669"/>
    <property type="project" value="TreeGrafter"/>
</dbReference>
<dbReference type="PANTHER" id="PTHR11566">
    <property type="entry name" value="DYNAMIN"/>
    <property type="match status" value="1"/>
</dbReference>
<dbReference type="PRINTS" id="PR00195">
    <property type="entry name" value="DYNAMIN"/>
</dbReference>
<dbReference type="STRING" id="244447.ENSCSEP00000021175"/>
<evidence type="ECO:0000259" key="4">
    <source>
        <dbReference type="PROSITE" id="PS51718"/>
    </source>
</evidence>
<dbReference type="PROSITE" id="PS00410">
    <property type="entry name" value="G_DYNAMIN_1"/>
    <property type="match status" value="1"/>
</dbReference>
<feature type="domain" description="Dynamin-type G" evidence="4">
    <location>
        <begin position="22"/>
        <end position="121"/>
    </location>
</feature>
<dbReference type="SMART" id="SM00053">
    <property type="entry name" value="DYNc"/>
    <property type="match status" value="1"/>
</dbReference>
<dbReference type="GO" id="GO:0003924">
    <property type="term" value="F:GTPase activity"/>
    <property type="evidence" value="ECO:0007669"/>
    <property type="project" value="InterPro"/>
</dbReference>
<evidence type="ECO:0000313" key="5">
    <source>
        <dbReference type="Ensembl" id="ENSCSEP00000021175.1"/>
    </source>
</evidence>
<dbReference type="InterPro" id="IPR045063">
    <property type="entry name" value="Dynamin_N"/>
</dbReference>
<keyword evidence="1 3" id="KW-0547">Nucleotide-binding</keyword>
<evidence type="ECO:0000256" key="1">
    <source>
        <dbReference type="ARBA" id="ARBA00022741"/>
    </source>
</evidence>
<organism evidence="5 6">
    <name type="scientific">Cynoglossus semilaevis</name>
    <name type="common">Tongue sole</name>
    <dbReference type="NCBI Taxonomy" id="244447"/>
    <lineage>
        <taxon>Eukaryota</taxon>
        <taxon>Metazoa</taxon>
        <taxon>Chordata</taxon>
        <taxon>Craniata</taxon>
        <taxon>Vertebrata</taxon>
        <taxon>Euteleostomi</taxon>
        <taxon>Actinopterygii</taxon>
        <taxon>Neopterygii</taxon>
        <taxon>Teleostei</taxon>
        <taxon>Neoteleostei</taxon>
        <taxon>Acanthomorphata</taxon>
        <taxon>Carangaria</taxon>
        <taxon>Pleuronectiformes</taxon>
        <taxon>Pleuronectoidei</taxon>
        <taxon>Cynoglossidae</taxon>
        <taxon>Cynoglossinae</taxon>
        <taxon>Cynoglossus</taxon>
    </lineage>
</organism>
<dbReference type="GO" id="GO:0008017">
    <property type="term" value="F:microtubule binding"/>
    <property type="evidence" value="ECO:0007669"/>
    <property type="project" value="TreeGrafter"/>
</dbReference>
<dbReference type="Proteomes" id="UP000265120">
    <property type="component" value="Chromosome W"/>
</dbReference>
<dbReference type="InterPro" id="IPR001401">
    <property type="entry name" value="Dynamin_GTPase"/>
</dbReference>
<dbReference type="InterPro" id="IPR022812">
    <property type="entry name" value="Dynamin"/>
</dbReference>
<dbReference type="Ensembl" id="ENSCSET00000021448.1">
    <property type="protein sequence ID" value="ENSCSEP00000021175.1"/>
    <property type="gene ID" value="ENSCSEG00000013523.1"/>
</dbReference>
<dbReference type="GO" id="GO:0048312">
    <property type="term" value="P:intracellular distribution of mitochondria"/>
    <property type="evidence" value="ECO:0007669"/>
    <property type="project" value="TreeGrafter"/>
</dbReference>
<dbReference type="GO" id="GO:0016559">
    <property type="term" value="P:peroxisome fission"/>
    <property type="evidence" value="ECO:0007669"/>
    <property type="project" value="TreeGrafter"/>
</dbReference>
<name>A0A3P8W9E6_CYNSE</name>
<evidence type="ECO:0000313" key="6">
    <source>
        <dbReference type="Proteomes" id="UP000265120"/>
    </source>
</evidence>